<proteinExistence type="predicted"/>
<name>A0ABY0CMY9_9DELT</name>
<comment type="caution">
    <text evidence="3">The sequence shown here is derived from an EMBL/GenBank/DDBJ whole genome shotgun (WGS) entry which is preliminary data.</text>
</comment>
<dbReference type="InterPro" id="IPR000253">
    <property type="entry name" value="FHA_dom"/>
</dbReference>
<protein>
    <submittedName>
        <fullName evidence="3">FHA domain-containing protein</fullName>
    </submittedName>
</protein>
<keyword evidence="4" id="KW-1185">Reference proteome</keyword>
<dbReference type="PANTHER" id="PTHR23308">
    <property type="entry name" value="NUCLEAR INHIBITOR OF PROTEIN PHOSPHATASE-1"/>
    <property type="match status" value="1"/>
</dbReference>
<evidence type="ECO:0000313" key="3">
    <source>
        <dbReference type="EMBL" id="RVU41022.1"/>
    </source>
</evidence>
<dbReference type="SMART" id="SM00240">
    <property type="entry name" value="FHA"/>
    <property type="match status" value="1"/>
</dbReference>
<dbReference type="Proteomes" id="UP000282926">
    <property type="component" value="Unassembled WGS sequence"/>
</dbReference>
<organism evidence="3 4">
    <name type="scientific">Lujinxingia sediminis</name>
    <dbReference type="NCBI Taxonomy" id="2480984"/>
    <lineage>
        <taxon>Bacteria</taxon>
        <taxon>Deltaproteobacteria</taxon>
        <taxon>Bradymonadales</taxon>
        <taxon>Lujinxingiaceae</taxon>
        <taxon>Lujinxingia</taxon>
    </lineage>
</organism>
<evidence type="ECO:0000256" key="1">
    <source>
        <dbReference type="SAM" id="MobiDB-lite"/>
    </source>
</evidence>
<reference evidence="3 4" key="1">
    <citation type="submission" date="2019-01" db="EMBL/GenBank/DDBJ databases">
        <title>Lujinxingia litoralis gen. nov., sp. nov. and Lujinxingia sediminis gen. nov., sp. nov., new members in the order Bradymonadales, isolated from coastal sediment.</title>
        <authorList>
            <person name="Li C.-M."/>
        </authorList>
    </citation>
    <scope>NUCLEOTIDE SEQUENCE [LARGE SCALE GENOMIC DNA]</scope>
    <source>
        <strain evidence="3 4">SEH01</strain>
    </source>
</reference>
<feature type="domain" description="FHA" evidence="2">
    <location>
        <begin position="217"/>
        <end position="267"/>
    </location>
</feature>
<sequence>MQDRNPTNLSNNTLGVNPMTDQNRKTLRSFYCRDYLWELFEQMAQELGCSMDYLINESMRQYARSRDYAVGPDQQQDAGFGPGPQSGGYPAGNNPGLGAPPQTGGDRFNVGGYGGGPGMDHRTFDRVPAVGQAPAPAAPRPPQPPAFQQRGPGGPPPPPPRPNAGGWPQEPPQAPRPPQAPQTQPSFGAEPAYGAATLPPLYLSFNNNRYTVDKEKFVIGRGSQHTDLTIRDGNISRKHCMVIHRNGSYYIKDLGSTNGIEFRGNRIESKKIEEGDVFFLCDYELRFSYRG</sequence>
<dbReference type="SUPFAM" id="SSF49879">
    <property type="entry name" value="SMAD/FHA domain"/>
    <property type="match status" value="1"/>
</dbReference>
<evidence type="ECO:0000313" key="4">
    <source>
        <dbReference type="Proteomes" id="UP000282926"/>
    </source>
</evidence>
<feature type="compositionally biased region" description="Pro residues" evidence="1">
    <location>
        <begin position="153"/>
        <end position="162"/>
    </location>
</feature>
<dbReference type="PROSITE" id="PS50006">
    <property type="entry name" value="FHA_DOMAIN"/>
    <property type="match status" value="1"/>
</dbReference>
<dbReference type="EMBL" id="SADD01000019">
    <property type="protein sequence ID" value="RVU41022.1"/>
    <property type="molecule type" value="Genomic_DNA"/>
</dbReference>
<gene>
    <name evidence="3" type="ORF">EA187_19165</name>
</gene>
<accession>A0ABY0CMY9</accession>
<dbReference type="InterPro" id="IPR008984">
    <property type="entry name" value="SMAD_FHA_dom_sf"/>
</dbReference>
<feature type="compositionally biased region" description="Low complexity" evidence="1">
    <location>
        <begin position="91"/>
        <end position="101"/>
    </location>
</feature>
<feature type="compositionally biased region" description="Pro residues" evidence="1">
    <location>
        <begin position="136"/>
        <end position="145"/>
    </location>
</feature>
<feature type="compositionally biased region" description="Pro residues" evidence="1">
    <location>
        <begin position="169"/>
        <end position="180"/>
    </location>
</feature>
<evidence type="ECO:0000259" key="2">
    <source>
        <dbReference type="PROSITE" id="PS50006"/>
    </source>
</evidence>
<dbReference type="InterPro" id="IPR050923">
    <property type="entry name" value="Cell_Proc_Reg/RNA_Proc"/>
</dbReference>
<feature type="region of interest" description="Disordered" evidence="1">
    <location>
        <begin position="1"/>
        <end position="20"/>
    </location>
</feature>
<feature type="region of interest" description="Disordered" evidence="1">
    <location>
        <begin position="69"/>
        <end position="193"/>
    </location>
</feature>
<dbReference type="Pfam" id="PF00498">
    <property type="entry name" value="FHA"/>
    <property type="match status" value="1"/>
</dbReference>
<feature type="compositionally biased region" description="Gly residues" evidence="1">
    <location>
        <begin position="80"/>
        <end position="90"/>
    </location>
</feature>
<dbReference type="Gene3D" id="2.60.200.20">
    <property type="match status" value="1"/>
</dbReference>
<dbReference type="CDD" id="cd00060">
    <property type="entry name" value="FHA"/>
    <property type="match status" value="1"/>
</dbReference>